<evidence type="ECO:0000313" key="2">
    <source>
        <dbReference type="EMBL" id="GIM67956.1"/>
    </source>
</evidence>
<dbReference type="AlphaFoldDB" id="A0A919S978"/>
<dbReference type="EMBL" id="BOQP01000004">
    <property type="protein sequence ID" value="GIM67956.1"/>
    <property type="molecule type" value="Genomic_DNA"/>
</dbReference>
<evidence type="ECO:0008006" key="4">
    <source>
        <dbReference type="Google" id="ProtNLM"/>
    </source>
</evidence>
<feature type="region of interest" description="Disordered" evidence="1">
    <location>
        <begin position="90"/>
        <end position="110"/>
    </location>
</feature>
<reference evidence="2" key="1">
    <citation type="submission" date="2021-03" db="EMBL/GenBank/DDBJ databases">
        <title>Whole genome shotgun sequence of Actinoplanes consettensis NBRC 14913.</title>
        <authorList>
            <person name="Komaki H."/>
            <person name="Tamura T."/>
        </authorList>
    </citation>
    <scope>NUCLEOTIDE SEQUENCE</scope>
    <source>
        <strain evidence="2">NBRC 14913</strain>
    </source>
</reference>
<dbReference type="Pfam" id="PF10013">
    <property type="entry name" value="DUF2256"/>
    <property type="match status" value="1"/>
</dbReference>
<dbReference type="Proteomes" id="UP000680865">
    <property type="component" value="Unassembled WGS sequence"/>
</dbReference>
<protein>
    <recommendedName>
        <fullName evidence="4">DUF2256 domain-containing protein</fullName>
    </recommendedName>
</protein>
<dbReference type="InterPro" id="IPR036388">
    <property type="entry name" value="WH-like_DNA-bd_sf"/>
</dbReference>
<evidence type="ECO:0000313" key="3">
    <source>
        <dbReference type="Proteomes" id="UP000680865"/>
    </source>
</evidence>
<organism evidence="2 3">
    <name type="scientific">Winogradskya consettensis</name>
    <dbReference type="NCBI Taxonomy" id="113560"/>
    <lineage>
        <taxon>Bacteria</taxon>
        <taxon>Bacillati</taxon>
        <taxon>Actinomycetota</taxon>
        <taxon>Actinomycetes</taxon>
        <taxon>Micromonosporales</taxon>
        <taxon>Micromonosporaceae</taxon>
        <taxon>Winogradskya</taxon>
    </lineage>
</organism>
<accession>A0A919S978</accession>
<dbReference type="Pfam" id="PF11625">
    <property type="entry name" value="DUF3253"/>
    <property type="match status" value="1"/>
</dbReference>
<comment type="caution">
    <text evidence="2">The sequence shown here is derived from an EMBL/GenBank/DDBJ whole genome shotgun (WGS) entry which is preliminary data.</text>
</comment>
<dbReference type="SUPFAM" id="SSF46785">
    <property type="entry name" value="Winged helix' DNA-binding domain"/>
    <property type="match status" value="1"/>
</dbReference>
<name>A0A919S978_9ACTN</name>
<proteinExistence type="predicted"/>
<dbReference type="InterPro" id="IPR021660">
    <property type="entry name" value="DUF3253"/>
</dbReference>
<dbReference type="RefSeq" id="WP_212996021.1">
    <property type="nucleotide sequence ID" value="NZ_BAAATW010000002.1"/>
</dbReference>
<gene>
    <name evidence="2" type="ORF">Aco04nite_08570</name>
</gene>
<keyword evidence="3" id="KW-1185">Reference proteome</keyword>
<sequence>MPQIAPRTCGSCGRKIEWRKAWADDWDNVRWCSAACRRRGVRDVDRVLETLILAEAARVKRFPLATIDGDREDVRRAARRLAAAGRVRWTQKGHPVEPSTARGDVEITGT</sequence>
<dbReference type="InterPro" id="IPR017136">
    <property type="entry name" value="UCP037205"/>
</dbReference>
<dbReference type="InterPro" id="IPR036390">
    <property type="entry name" value="WH_DNA-bd_sf"/>
</dbReference>
<dbReference type="Gene3D" id="1.10.10.10">
    <property type="entry name" value="Winged helix-like DNA-binding domain superfamily/Winged helix DNA-binding domain"/>
    <property type="match status" value="1"/>
</dbReference>
<evidence type="ECO:0000256" key="1">
    <source>
        <dbReference type="SAM" id="MobiDB-lite"/>
    </source>
</evidence>